<keyword evidence="10 16" id="KW-0812">Transmembrane</keyword>
<dbReference type="AlphaFoldDB" id="A0A3B0XL16"/>
<name>A0A3B0XL16_9ZZZZ</name>
<keyword evidence="15 16" id="KW-0472">Membrane</keyword>
<feature type="transmembrane region" description="Helical" evidence="16">
    <location>
        <begin position="12"/>
        <end position="35"/>
    </location>
</feature>
<evidence type="ECO:0000256" key="2">
    <source>
        <dbReference type="ARBA" id="ARBA00004050"/>
    </source>
</evidence>
<keyword evidence="11" id="KW-0479">Metal-binding</keyword>
<organism evidence="17">
    <name type="scientific">hydrothermal vent metagenome</name>
    <dbReference type="NCBI Taxonomy" id="652676"/>
    <lineage>
        <taxon>unclassified sequences</taxon>
        <taxon>metagenomes</taxon>
        <taxon>ecological metagenomes</taxon>
    </lineage>
</organism>
<evidence type="ECO:0000256" key="9">
    <source>
        <dbReference type="ARBA" id="ARBA00022617"/>
    </source>
</evidence>
<dbReference type="Pfam" id="PF01127">
    <property type="entry name" value="Sdh_cyt"/>
    <property type="match status" value="1"/>
</dbReference>
<dbReference type="GO" id="GO:0020037">
    <property type="term" value="F:heme binding"/>
    <property type="evidence" value="ECO:0007669"/>
    <property type="project" value="InterPro"/>
</dbReference>
<dbReference type="InterPro" id="IPR014312">
    <property type="entry name" value="Succ_DH_anchor"/>
</dbReference>
<dbReference type="EMBL" id="UOFJ01000402">
    <property type="protein sequence ID" value="VAW69165.1"/>
    <property type="molecule type" value="Genomic_DNA"/>
</dbReference>
<keyword evidence="8" id="KW-0816">Tricarboxylic acid cycle</keyword>
<keyword evidence="12" id="KW-0249">Electron transport</keyword>
<evidence type="ECO:0000256" key="4">
    <source>
        <dbReference type="ARBA" id="ARBA00005163"/>
    </source>
</evidence>
<accession>A0A3B0XL16</accession>
<evidence type="ECO:0000256" key="5">
    <source>
        <dbReference type="ARBA" id="ARBA00022448"/>
    </source>
</evidence>
<dbReference type="PANTHER" id="PTHR38689">
    <property type="entry name" value="SUCCINATE DEHYDROGENASE HYDROPHOBIC MEMBRANE ANCHOR SUBUNIT"/>
    <property type="match status" value="1"/>
</dbReference>
<evidence type="ECO:0008006" key="18">
    <source>
        <dbReference type="Google" id="ProtNLM"/>
    </source>
</evidence>
<comment type="subcellular location">
    <subcellularLocation>
        <location evidence="3">Cell inner membrane</location>
        <topology evidence="3">Multi-pass membrane protein</topology>
    </subcellularLocation>
</comment>
<keyword evidence="5" id="KW-0813">Transport</keyword>
<dbReference type="Gene3D" id="1.20.1300.10">
    <property type="entry name" value="Fumarate reductase/succinate dehydrogenase, transmembrane subunit"/>
    <property type="match status" value="1"/>
</dbReference>
<evidence type="ECO:0000256" key="10">
    <source>
        <dbReference type="ARBA" id="ARBA00022692"/>
    </source>
</evidence>
<keyword evidence="14" id="KW-0408">Iron</keyword>
<evidence type="ECO:0000256" key="8">
    <source>
        <dbReference type="ARBA" id="ARBA00022532"/>
    </source>
</evidence>
<dbReference type="GO" id="GO:0006099">
    <property type="term" value="P:tricarboxylic acid cycle"/>
    <property type="evidence" value="ECO:0007669"/>
    <property type="project" value="UniProtKB-UniPathway"/>
</dbReference>
<evidence type="ECO:0000256" key="13">
    <source>
        <dbReference type="ARBA" id="ARBA00022989"/>
    </source>
</evidence>
<evidence type="ECO:0000313" key="17">
    <source>
        <dbReference type="EMBL" id="VAW69165.1"/>
    </source>
</evidence>
<dbReference type="NCBIfam" id="TIGR02968">
    <property type="entry name" value="succ_dehyd_anc"/>
    <property type="match status" value="1"/>
</dbReference>
<dbReference type="UniPathway" id="UPA00223"/>
<evidence type="ECO:0000256" key="11">
    <source>
        <dbReference type="ARBA" id="ARBA00022723"/>
    </source>
</evidence>
<evidence type="ECO:0000256" key="1">
    <source>
        <dbReference type="ARBA" id="ARBA00001971"/>
    </source>
</evidence>
<feature type="transmembrane region" description="Helical" evidence="16">
    <location>
        <begin position="84"/>
        <end position="105"/>
    </location>
</feature>
<dbReference type="GO" id="GO:0009055">
    <property type="term" value="F:electron transfer activity"/>
    <property type="evidence" value="ECO:0007669"/>
    <property type="project" value="TreeGrafter"/>
</dbReference>
<dbReference type="PIRSF" id="PIRSF000169">
    <property type="entry name" value="SDH_D"/>
    <property type="match status" value="1"/>
</dbReference>
<dbReference type="GO" id="GO:0005886">
    <property type="term" value="C:plasma membrane"/>
    <property type="evidence" value="ECO:0007669"/>
    <property type="project" value="UniProtKB-SubCell"/>
</dbReference>
<keyword evidence="6" id="KW-1003">Cell membrane</keyword>
<dbReference type="PANTHER" id="PTHR38689:SF1">
    <property type="entry name" value="SUCCINATE DEHYDROGENASE HYDROPHOBIC MEMBRANE ANCHOR SUBUNIT"/>
    <property type="match status" value="1"/>
</dbReference>
<evidence type="ECO:0000256" key="16">
    <source>
        <dbReference type="SAM" id="Phobius"/>
    </source>
</evidence>
<comment type="function">
    <text evidence="2">Membrane-anchoring subunit of succinate dehydrogenase (SDH).</text>
</comment>
<evidence type="ECO:0000256" key="6">
    <source>
        <dbReference type="ARBA" id="ARBA00022475"/>
    </source>
</evidence>
<comment type="pathway">
    <text evidence="4">Carbohydrate metabolism; tricarboxylic acid cycle.</text>
</comment>
<dbReference type="GO" id="GO:0046872">
    <property type="term" value="F:metal ion binding"/>
    <property type="evidence" value="ECO:0007669"/>
    <property type="project" value="UniProtKB-KW"/>
</dbReference>
<dbReference type="GO" id="GO:0017004">
    <property type="term" value="P:cytochrome complex assembly"/>
    <property type="evidence" value="ECO:0007669"/>
    <property type="project" value="TreeGrafter"/>
</dbReference>
<evidence type="ECO:0000256" key="14">
    <source>
        <dbReference type="ARBA" id="ARBA00023004"/>
    </source>
</evidence>
<keyword evidence="9" id="KW-0349">Heme</keyword>
<keyword evidence="13 16" id="KW-1133">Transmembrane helix</keyword>
<gene>
    <name evidence="17" type="ORF">MNBD_GAMMA10-3329</name>
</gene>
<dbReference type="InterPro" id="IPR034804">
    <property type="entry name" value="SQR/QFR_C/D"/>
</dbReference>
<dbReference type="InterPro" id="IPR000701">
    <property type="entry name" value="SuccDH_FuR_B_TM-su"/>
</dbReference>
<reference evidence="17" key="1">
    <citation type="submission" date="2018-06" db="EMBL/GenBank/DDBJ databases">
        <authorList>
            <person name="Zhirakovskaya E."/>
        </authorList>
    </citation>
    <scope>NUCLEOTIDE SEQUENCE</scope>
</reference>
<dbReference type="SUPFAM" id="SSF81343">
    <property type="entry name" value="Fumarate reductase respiratory complex transmembrane subunits"/>
    <property type="match status" value="1"/>
</dbReference>
<comment type="cofactor">
    <cofactor evidence="1">
        <name>heme</name>
        <dbReference type="ChEBI" id="CHEBI:30413"/>
    </cofactor>
</comment>
<protein>
    <recommendedName>
        <fullName evidence="18">Succinate dehydrogenase hydrophobic membrane anchor protein</fullName>
    </recommendedName>
</protein>
<evidence type="ECO:0000256" key="12">
    <source>
        <dbReference type="ARBA" id="ARBA00022982"/>
    </source>
</evidence>
<sequence>MSSPGLQGLRPWMIQRVSAVYIGFYIVYLVVLFAIDSPLNANDWAHWVATPYNSIAIALFLIAVLWHAWIGVRDIVLDYVPNVVARLLVLTLTGGVIIGSGLWGMKALFMLTTQ</sequence>
<evidence type="ECO:0000256" key="7">
    <source>
        <dbReference type="ARBA" id="ARBA00022519"/>
    </source>
</evidence>
<evidence type="ECO:0000256" key="15">
    <source>
        <dbReference type="ARBA" id="ARBA00023136"/>
    </source>
</evidence>
<feature type="transmembrane region" description="Helical" evidence="16">
    <location>
        <begin position="55"/>
        <end position="72"/>
    </location>
</feature>
<evidence type="ECO:0000256" key="3">
    <source>
        <dbReference type="ARBA" id="ARBA00004429"/>
    </source>
</evidence>
<proteinExistence type="predicted"/>
<keyword evidence="7" id="KW-0997">Cell inner membrane</keyword>